<dbReference type="GO" id="GO:0004674">
    <property type="term" value="F:protein serine/threonine kinase activity"/>
    <property type="evidence" value="ECO:0007669"/>
    <property type="project" value="InterPro"/>
</dbReference>
<accession>A0A9Q0RIB2</accession>
<keyword evidence="4 7" id="KW-0833">Ubl conjugation pathway</keyword>
<dbReference type="GO" id="GO:0000045">
    <property type="term" value="P:autophagosome assembly"/>
    <property type="evidence" value="ECO:0007669"/>
    <property type="project" value="TreeGrafter"/>
</dbReference>
<dbReference type="Gene3D" id="3.90.1750.10">
    <property type="entry name" value="Hect, E3 ligase catalytic domains"/>
    <property type="match status" value="1"/>
</dbReference>
<dbReference type="Proteomes" id="UP001149090">
    <property type="component" value="Unassembled WGS sequence"/>
</dbReference>
<keyword evidence="6" id="KW-0040">ANK repeat</keyword>
<evidence type="ECO:0000259" key="10">
    <source>
        <dbReference type="PROSITE" id="PS50237"/>
    </source>
</evidence>
<dbReference type="SMART" id="SM00119">
    <property type="entry name" value="HECTc"/>
    <property type="match status" value="1"/>
</dbReference>
<evidence type="ECO:0000313" key="11">
    <source>
        <dbReference type="EMBL" id="KAJ5079604.1"/>
    </source>
</evidence>
<dbReference type="InterPro" id="IPR000569">
    <property type="entry name" value="HECT_dom"/>
</dbReference>
<dbReference type="OrthoDB" id="5986703at2759"/>
<dbReference type="Gene3D" id="1.25.40.20">
    <property type="entry name" value="Ankyrin repeat-containing domain"/>
    <property type="match status" value="2"/>
</dbReference>
<sequence length="1293" mass="151826">MSNKNKNLITSFSFNKKITPLHAALSLKAPIQFIQALISRKPDLNIQNVNLKFSMKKKPFYLFDFFLESKSKKNIHRKFKMFLITYSYPKKLMTPLHMALKEKSTDEVVILLLKNGADTSIKDGKISLHYANTCLQIKNILDSNLVDPNIMDGNTPLHDFVIRQSYIEIQYLIDRGASVNLRNKKETPFFLACKYNHFEIAKLLVANGANFKKNAKKDPLNFLENKYKNYLIKKEEMMKYQTKKEQNENKYILYLATFQNEESAFSTQIKKVMGIIENIPQKEIEIKSAKNKLKQIEEINKQILEQIKEKKENFSDLIQKRNGLIIDLQKEVAENANLISKQMEKKTQLKELEKILLEEMKIVFEKTRLISIRTKIAIDHKQKEINKKLAEISKKTPINTREICNAFEVFSCFSTIYGSECKKIVEGYSTLQEESAKKISTGNINDWQETNKQLKESYLKMINFKNKIQIGIYFEVVYNLMWMLRYFIVDFRKSLKKSQNTNKWIKMLSQKARLFTEKKIEMERINSEIVQLEKEKKKIKVEKLNLKIKKEKHFENLEESDSNRLSILKKQHKNTKLEMQKKEKAINKIKHQFYPEMLSEKGYHKTFLWTYLLEKGISMEKNFENVEEIGNENYLNENENENIEKDGDSSLKIRVFKAQKKKGDGSWLIVKAIPLIEIEHLHREVPILVVYDHPNIIHAKMFFQENQYIHLVLPFCNKGNLYQFLLSEKKSPTTSTYISRCFQLIAIFTQILMGLNYLHSEGIYHRNLNLFNILINFENQQIVKLIGFAEDIRFKSTNSGFSEQQKRIHERYIAPEVLQGNPSNTESDMYSFGVVIYDAIFITEKTKNILFQKKPQVSPKEKLEFPDKFTNPTLENLLNRLLNTDPKKRLSAKETLLHSFFTITPNRLQEMISESDKRISTMKTLLSQSTRNRNEQKLYLNRNNMFYESVQAFNQWIDQENLFSPFRSTFDQESAIDAGGLTKDLFSMFFDFAFHPDQKLFRKNDEKSDCYLPVEDPLDRTKAQTYFVIGKAILKSMILQKPINLPMPPIFFAFLLKKENEERSLEDWLSELGHVDGELANQYHTVLLMPDASVIGFEFQNENGEDILVTNNNRREFIVSSCRKILIDNCRSALEKIREGFEISNYIRKNEISDDNSTLKCIQQNLDSFTPSELNLLICGNFQIDSTSVLNEIEFKDWKPQHKTKDFFVRFLKENDKNPNNLRRFLRYVTGLASIPIGGFKKRIFIFYSPQDQINAHTCFNNVDCPEFNDYETFEAMLLSELANLNTGRMKDF</sequence>
<feature type="repeat" description="ANK" evidence="6">
    <location>
        <begin position="184"/>
        <end position="216"/>
    </location>
</feature>
<evidence type="ECO:0000313" key="12">
    <source>
        <dbReference type="Proteomes" id="UP001149090"/>
    </source>
</evidence>
<feature type="repeat" description="ANK" evidence="6">
    <location>
        <begin position="152"/>
        <end position="184"/>
    </location>
</feature>
<dbReference type="GO" id="GO:0005776">
    <property type="term" value="C:autophagosome"/>
    <property type="evidence" value="ECO:0007669"/>
    <property type="project" value="TreeGrafter"/>
</dbReference>
<dbReference type="InterPro" id="IPR002110">
    <property type="entry name" value="Ankyrin_rpt"/>
</dbReference>
<evidence type="ECO:0000259" key="9">
    <source>
        <dbReference type="PROSITE" id="PS50011"/>
    </source>
</evidence>
<keyword evidence="12" id="KW-1185">Reference proteome</keyword>
<dbReference type="InterPro" id="IPR011009">
    <property type="entry name" value="Kinase-like_dom_sf"/>
</dbReference>
<organism evidence="11 12">
    <name type="scientific">Anaeramoeba ignava</name>
    <name type="common">Anaerobic marine amoeba</name>
    <dbReference type="NCBI Taxonomy" id="1746090"/>
    <lineage>
        <taxon>Eukaryota</taxon>
        <taxon>Metamonada</taxon>
        <taxon>Anaeramoebidae</taxon>
        <taxon>Anaeramoeba</taxon>
    </lineage>
</organism>
<gene>
    <name evidence="11" type="ORF">M0811_14382</name>
</gene>
<dbReference type="SUPFAM" id="SSF48403">
    <property type="entry name" value="Ankyrin repeat"/>
    <property type="match status" value="1"/>
</dbReference>
<dbReference type="CDD" id="cd00180">
    <property type="entry name" value="PKc"/>
    <property type="match status" value="1"/>
</dbReference>
<feature type="domain" description="Protein kinase" evidence="9">
    <location>
        <begin position="623"/>
        <end position="901"/>
    </location>
</feature>
<evidence type="ECO:0000256" key="5">
    <source>
        <dbReference type="ARBA" id="ARBA00022840"/>
    </source>
</evidence>
<dbReference type="InterPro" id="IPR000719">
    <property type="entry name" value="Prot_kinase_dom"/>
</dbReference>
<comment type="caution">
    <text evidence="11">The sequence shown here is derived from an EMBL/GenBank/DDBJ whole genome shotgun (WGS) entry which is preliminary data.</text>
</comment>
<reference evidence="11" key="1">
    <citation type="submission" date="2022-10" db="EMBL/GenBank/DDBJ databases">
        <title>Novel sulphate-reducing endosymbionts in the free-living metamonad Anaeramoeba.</title>
        <authorList>
            <person name="Jerlstrom-Hultqvist J."/>
            <person name="Cepicka I."/>
            <person name="Gallot-Lavallee L."/>
            <person name="Salas-Leiva D."/>
            <person name="Curtis B.A."/>
            <person name="Zahonova K."/>
            <person name="Pipaliya S."/>
            <person name="Dacks J."/>
            <person name="Roger A.J."/>
        </authorList>
    </citation>
    <scope>NUCLEOTIDE SEQUENCE</scope>
    <source>
        <strain evidence="11">BMAN</strain>
    </source>
</reference>
<dbReference type="EMBL" id="JAPDFW010000025">
    <property type="protein sequence ID" value="KAJ5079604.1"/>
    <property type="molecule type" value="Genomic_DNA"/>
</dbReference>
<dbReference type="PROSITE" id="PS50297">
    <property type="entry name" value="ANK_REP_REGION"/>
    <property type="match status" value="3"/>
</dbReference>
<dbReference type="PROSITE" id="PS50088">
    <property type="entry name" value="ANK_REPEAT"/>
    <property type="match status" value="3"/>
</dbReference>
<keyword evidence="2" id="KW-0547">Nucleotide-binding</keyword>
<dbReference type="PROSITE" id="PS50237">
    <property type="entry name" value="HECT"/>
    <property type="match status" value="1"/>
</dbReference>
<feature type="coiled-coil region" evidence="8">
    <location>
        <begin position="515"/>
        <end position="592"/>
    </location>
</feature>
<keyword evidence="3 11" id="KW-0418">Kinase</keyword>
<evidence type="ECO:0000256" key="2">
    <source>
        <dbReference type="ARBA" id="ARBA00022741"/>
    </source>
</evidence>
<dbReference type="InterPro" id="IPR035983">
    <property type="entry name" value="Hect_E3_ubiquitin_ligase"/>
</dbReference>
<evidence type="ECO:0000256" key="1">
    <source>
        <dbReference type="ARBA" id="ARBA00022679"/>
    </source>
</evidence>
<dbReference type="GO" id="GO:0005829">
    <property type="term" value="C:cytosol"/>
    <property type="evidence" value="ECO:0007669"/>
    <property type="project" value="TreeGrafter"/>
</dbReference>
<dbReference type="SMART" id="SM00248">
    <property type="entry name" value="ANK"/>
    <property type="match status" value="4"/>
</dbReference>
<dbReference type="SUPFAM" id="SSF56204">
    <property type="entry name" value="Hect, E3 ligase catalytic domain"/>
    <property type="match status" value="1"/>
</dbReference>
<feature type="coiled-coil region" evidence="8">
    <location>
        <begin position="279"/>
        <end position="320"/>
    </location>
</feature>
<dbReference type="Pfam" id="PF00632">
    <property type="entry name" value="HECT"/>
    <property type="match status" value="1"/>
</dbReference>
<dbReference type="GO" id="GO:0016020">
    <property type="term" value="C:membrane"/>
    <property type="evidence" value="ECO:0007669"/>
    <property type="project" value="TreeGrafter"/>
</dbReference>
<dbReference type="Pfam" id="PF00069">
    <property type="entry name" value="Pkinase"/>
    <property type="match status" value="1"/>
</dbReference>
<evidence type="ECO:0000256" key="6">
    <source>
        <dbReference type="PROSITE-ProRule" id="PRU00023"/>
    </source>
</evidence>
<evidence type="ECO:0000256" key="8">
    <source>
        <dbReference type="SAM" id="Coils"/>
    </source>
</evidence>
<dbReference type="InterPro" id="IPR045269">
    <property type="entry name" value="Atg1-like"/>
</dbReference>
<dbReference type="GO" id="GO:0010506">
    <property type="term" value="P:regulation of autophagy"/>
    <property type="evidence" value="ECO:0007669"/>
    <property type="project" value="InterPro"/>
</dbReference>
<dbReference type="InterPro" id="IPR036770">
    <property type="entry name" value="Ankyrin_rpt-contain_sf"/>
</dbReference>
<dbReference type="SUPFAM" id="SSF56112">
    <property type="entry name" value="Protein kinase-like (PK-like)"/>
    <property type="match status" value="1"/>
</dbReference>
<dbReference type="PANTHER" id="PTHR24348:SF22">
    <property type="entry name" value="NON-SPECIFIC SERINE_THREONINE PROTEIN KINASE"/>
    <property type="match status" value="1"/>
</dbReference>
<dbReference type="Gene3D" id="3.30.2160.10">
    <property type="entry name" value="Hect, E3 ligase catalytic domain"/>
    <property type="match status" value="1"/>
</dbReference>
<evidence type="ECO:0000256" key="3">
    <source>
        <dbReference type="ARBA" id="ARBA00022777"/>
    </source>
</evidence>
<dbReference type="Gene3D" id="1.10.510.10">
    <property type="entry name" value="Transferase(Phosphotransferase) domain 1"/>
    <property type="match status" value="1"/>
</dbReference>
<feature type="repeat" description="ANK" evidence="6">
    <location>
        <begin position="91"/>
        <end position="124"/>
    </location>
</feature>
<dbReference type="PROSITE" id="PS50011">
    <property type="entry name" value="PROTEIN_KINASE_DOM"/>
    <property type="match status" value="1"/>
</dbReference>
<evidence type="ECO:0000256" key="4">
    <source>
        <dbReference type="ARBA" id="ARBA00022786"/>
    </source>
</evidence>
<dbReference type="Pfam" id="PF12796">
    <property type="entry name" value="Ank_2"/>
    <property type="match status" value="1"/>
</dbReference>
<dbReference type="Gene3D" id="3.30.2410.10">
    <property type="entry name" value="Hect, E3 ligase catalytic domain"/>
    <property type="match status" value="1"/>
</dbReference>
<proteinExistence type="predicted"/>
<feature type="active site" description="Glycyl thioester intermediate" evidence="7">
    <location>
        <position position="1259"/>
    </location>
</feature>
<dbReference type="GO" id="GO:0004842">
    <property type="term" value="F:ubiquitin-protein transferase activity"/>
    <property type="evidence" value="ECO:0007669"/>
    <property type="project" value="InterPro"/>
</dbReference>
<dbReference type="PANTHER" id="PTHR24348">
    <property type="entry name" value="SERINE/THREONINE-PROTEIN KINASE UNC-51-RELATED"/>
    <property type="match status" value="1"/>
</dbReference>
<dbReference type="GO" id="GO:0000407">
    <property type="term" value="C:phagophore assembly site"/>
    <property type="evidence" value="ECO:0007669"/>
    <property type="project" value="TreeGrafter"/>
</dbReference>
<feature type="domain" description="HECT" evidence="10">
    <location>
        <begin position="958"/>
        <end position="1293"/>
    </location>
</feature>
<keyword evidence="5" id="KW-0067">ATP-binding</keyword>
<name>A0A9Q0RIB2_ANAIG</name>
<keyword evidence="1" id="KW-0808">Transferase</keyword>
<keyword evidence="8" id="KW-0175">Coiled coil</keyword>
<dbReference type="GO" id="GO:0005524">
    <property type="term" value="F:ATP binding"/>
    <property type="evidence" value="ECO:0007669"/>
    <property type="project" value="UniProtKB-KW"/>
</dbReference>
<evidence type="ECO:0000256" key="7">
    <source>
        <dbReference type="PROSITE-ProRule" id="PRU00104"/>
    </source>
</evidence>
<protein>
    <submittedName>
        <fullName evidence="11">Ovarian-specific serine/threonine-protein kinase lok-related</fullName>
    </submittedName>
</protein>
<dbReference type="Pfam" id="PF00023">
    <property type="entry name" value="Ank"/>
    <property type="match status" value="1"/>
</dbReference>